<comment type="caution">
    <text evidence="3">The sequence shown here is derived from an EMBL/GenBank/DDBJ whole genome shotgun (WGS) entry which is preliminary data.</text>
</comment>
<feature type="compositionally biased region" description="Basic and acidic residues" evidence="2">
    <location>
        <begin position="169"/>
        <end position="178"/>
    </location>
</feature>
<gene>
    <name evidence="3" type="ORF">KIL84_018565</name>
</gene>
<dbReference type="Proteomes" id="UP000827986">
    <property type="component" value="Unassembled WGS sequence"/>
</dbReference>
<feature type="compositionally biased region" description="Polar residues" evidence="2">
    <location>
        <begin position="796"/>
        <end position="814"/>
    </location>
</feature>
<dbReference type="Pfam" id="PF09805">
    <property type="entry name" value="Nop25"/>
    <property type="match status" value="1"/>
</dbReference>
<feature type="compositionally biased region" description="Polar residues" evidence="2">
    <location>
        <begin position="261"/>
        <end position="272"/>
    </location>
</feature>
<evidence type="ECO:0000313" key="3">
    <source>
        <dbReference type="EMBL" id="KAH1185816.1"/>
    </source>
</evidence>
<feature type="compositionally biased region" description="Polar residues" evidence="2">
    <location>
        <begin position="649"/>
        <end position="658"/>
    </location>
</feature>
<feature type="compositionally biased region" description="Polar residues" evidence="2">
    <location>
        <begin position="295"/>
        <end position="310"/>
    </location>
</feature>
<feature type="coiled-coil region" evidence="1">
    <location>
        <begin position="864"/>
        <end position="895"/>
    </location>
</feature>
<feature type="compositionally biased region" description="Basic and acidic residues" evidence="2">
    <location>
        <begin position="542"/>
        <end position="555"/>
    </location>
</feature>
<dbReference type="GO" id="GO:1900026">
    <property type="term" value="P:positive regulation of substrate adhesion-dependent cell spreading"/>
    <property type="evidence" value="ECO:0007669"/>
    <property type="project" value="TreeGrafter"/>
</dbReference>
<evidence type="ECO:0000313" key="4">
    <source>
        <dbReference type="Proteomes" id="UP000827986"/>
    </source>
</evidence>
<feature type="region of interest" description="Disordered" evidence="2">
    <location>
        <begin position="796"/>
        <end position="839"/>
    </location>
</feature>
<dbReference type="PANTHER" id="PTHR17271:SF10">
    <property type="entry name" value="TRIO AND F-ACTIN-BINDING PROTEIN"/>
    <property type="match status" value="1"/>
</dbReference>
<feature type="coiled-coil region" evidence="1">
    <location>
        <begin position="1027"/>
        <end position="1100"/>
    </location>
</feature>
<feature type="compositionally biased region" description="Basic and acidic residues" evidence="2">
    <location>
        <begin position="502"/>
        <end position="515"/>
    </location>
</feature>
<feature type="compositionally biased region" description="Polar residues" evidence="2">
    <location>
        <begin position="516"/>
        <end position="530"/>
    </location>
</feature>
<evidence type="ECO:0000256" key="1">
    <source>
        <dbReference type="SAM" id="Coils"/>
    </source>
</evidence>
<sequence>MGRKKKAGSGAGLRRAVIFDEDSRREYLTGFHKRKVERRKVAVEEIKRKLKEEQRKMKEERHKEYLKMLTEREEALDEADELEHLVTSQTESVSIDHPNHTVTVTTVSDLDLSGARQLGLSSSGGGGSGLEEKETLSGFTSTLPKKSGDPFLSQSWQESLAYTQLSSRAQDEHEDTSTRTDISTDTSTGTGTSATLSGDWEMTRLLDSILGLDKQDTMNYTGQRKEVQIGALQSDRPRWGQTISWGRTESQSFMKEISPQKAESSPVSQSTGDGWAKHQTESSYFSLERRKSDPTWVSSPPRASSSTLPTRSDPVRTGRHLTSSISSLDSDLPGCTRGGGEGRHALVRQEYTVLADLPKPKRISHREAFEQERSSSRTRSPGRAEVERIFGYERRKSETLEAFQALEDGLLDRLDGKTPLLAKEGQLGRRQSSPTLYREGNKRLLQQLEQPGRRGGEALHSVSPARRSERDWRSQVDSMCHMSTDKCMDRERVSPQPLNPGKHTDSNWKSQRDSLHPTNPGKSSDNSWTSRGGHLRSLSPGKHPESNWKSPKETHPVSPVTSTERKWKGAKEPLHPMSAGKRMSARHSLEEKPHLVSPGKCTERDQKGQGKSLRPVSPARKLESDWRSQAETLRSRSPTRQPERDWRSQAETLRSRSPTGRPERDWRGHAETLRSRSPTRQPEKDWRSHAETLRSRRPIGRPERDWRSHAETLRSRSPTGRPERDWRSQVETLRSRSPARQLKRDWRSQEEALCSRSQTQRSEDHWKTQEKCLCHMNPMQQLERDWRSQGECLYSVSSGHQPETKSPVSPSQWLESDMKSHEQSLDLSSEKQLENDRGKEETLLHQEACERSLAEMESLHQQVMTELQRHHQRELERLRQEKERLLAEEAAATAAAIEALKKVHKEELNRELGRTRSFQQSGSGSEALRRQHQLDVDSLKRELQVLSERYSQKCLEIGDLTEKAEEREQMLQRCQQEGKELLRQNQELQTCLSEEIQRLRTFITSQGTGDGALHNGERSSCELEVLLRVKENELQYLKKEVQCLKDELQMMQKDKRFASGKYQDVYVELNHIKLRSEREIEQLKEHLRLAMAALQEKETLRNSISE</sequence>
<dbReference type="EMBL" id="JAHDVG010000463">
    <property type="protein sequence ID" value="KAH1185816.1"/>
    <property type="molecule type" value="Genomic_DNA"/>
</dbReference>
<proteinExistence type="predicted"/>
<dbReference type="AlphaFoldDB" id="A0A9D3XTC9"/>
<dbReference type="PANTHER" id="PTHR17271">
    <property type="entry name" value="PLECKSTRIN HOMOLOGY PH DOMAIN-CONTAINING PROTEIN"/>
    <property type="match status" value="1"/>
</dbReference>
<feature type="compositionally biased region" description="Low complexity" evidence="2">
    <location>
        <begin position="323"/>
        <end position="332"/>
    </location>
</feature>
<protein>
    <recommendedName>
        <fullName evidence="5">Nucleolar protein 12</fullName>
    </recommendedName>
</protein>
<feature type="region of interest" description="Disordered" evidence="2">
    <location>
        <begin position="164"/>
        <end position="196"/>
    </location>
</feature>
<organism evidence="3 4">
    <name type="scientific">Mauremys mutica</name>
    <name type="common">yellowpond turtle</name>
    <dbReference type="NCBI Taxonomy" id="74926"/>
    <lineage>
        <taxon>Eukaryota</taxon>
        <taxon>Metazoa</taxon>
        <taxon>Chordata</taxon>
        <taxon>Craniata</taxon>
        <taxon>Vertebrata</taxon>
        <taxon>Euteleostomi</taxon>
        <taxon>Archelosauria</taxon>
        <taxon>Testudinata</taxon>
        <taxon>Testudines</taxon>
        <taxon>Cryptodira</taxon>
        <taxon>Durocryptodira</taxon>
        <taxon>Testudinoidea</taxon>
        <taxon>Geoemydidae</taxon>
        <taxon>Geoemydinae</taxon>
        <taxon>Mauremys</taxon>
    </lineage>
</organism>
<feature type="compositionally biased region" description="Basic and acidic residues" evidence="2">
    <location>
        <begin position="661"/>
        <end position="674"/>
    </location>
</feature>
<feature type="compositionally biased region" description="Polar residues" evidence="2">
    <location>
        <begin position="629"/>
        <end position="640"/>
    </location>
</feature>
<dbReference type="GO" id="GO:0051015">
    <property type="term" value="F:actin filament binding"/>
    <property type="evidence" value="ECO:0007669"/>
    <property type="project" value="TreeGrafter"/>
</dbReference>
<feature type="compositionally biased region" description="Basic and acidic residues" evidence="2">
    <location>
        <begin position="816"/>
        <end position="839"/>
    </location>
</feature>
<feature type="region of interest" description="Disordered" evidence="2">
    <location>
        <begin position="118"/>
        <end position="144"/>
    </location>
</feature>
<feature type="region of interest" description="Disordered" evidence="2">
    <location>
        <begin position="253"/>
        <end position="334"/>
    </location>
</feature>
<dbReference type="InterPro" id="IPR052223">
    <property type="entry name" value="Actin_Cytoskeleton_Reg"/>
</dbReference>
<feature type="compositionally biased region" description="Basic and acidic residues" evidence="2">
    <location>
        <begin position="483"/>
        <end position="493"/>
    </location>
</feature>
<name>A0A9D3XTC9_9SAUR</name>
<dbReference type="GO" id="GO:0015629">
    <property type="term" value="C:actin cytoskeleton"/>
    <property type="evidence" value="ECO:0007669"/>
    <property type="project" value="TreeGrafter"/>
</dbReference>
<feature type="compositionally biased region" description="Low complexity" evidence="2">
    <location>
        <begin position="179"/>
        <end position="196"/>
    </location>
</feature>
<evidence type="ECO:0008006" key="5">
    <source>
        <dbReference type="Google" id="ProtNLM"/>
    </source>
</evidence>
<keyword evidence="1" id="KW-0175">Coiled coil</keyword>
<feature type="compositionally biased region" description="Basic and acidic residues" evidence="2">
    <location>
        <begin position="563"/>
        <end position="574"/>
    </location>
</feature>
<feature type="coiled-coil region" evidence="1">
    <location>
        <begin position="929"/>
        <end position="984"/>
    </location>
</feature>
<feature type="compositionally biased region" description="Basic and acidic residues" evidence="2">
    <location>
        <begin position="681"/>
        <end position="714"/>
    </location>
</feature>
<accession>A0A9D3XTC9</accession>
<evidence type="ECO:0000256" key="2">
    <source>
        <dbReference type="SAM" id="MobiDB-lite"/>
    </source>
</evidence>
<dbReference type="InterPro" id="IPR019186">
    <property type="entry name" value="Nucleolar_protein_12"/>
</dbReference>
<feature type="coiled-coil region" evidence="1">
    <location>
        <begin position="33"/>
        <end position="92"/>
    </location>
</feature>
<keyword evidence="4" id="KW-1185">Reference proteome</keyword>
<feature type="region of interest" description="Disordered" evidence="2">
    <location>
        <begin position="448"/>
        <end position="761"/>
    </location>
</feature>
<reference evidence="3" key="1">
    <citation type="submission" date="2021-09" db="EMBL/GenBank/DDBJ databases">
        <title>The genome of Mauremys mutica provides insights into the evolution of semi-aquatic lifestyle.</title>
        <authorList>
            <person name="Gong S."/>
            <person name="Gao Y."/>
        </authorList>
    </citation>
    <scope>NUCLEOTIDE SEQUENCE</scope>
    <source>
        <strain evidence="3">MM-2020</strain>
        <tissue evidence="3">Muscle</tissue>
    </source>
</reference>